<keyword evidence="2" id="KW-0217">Developmental protein</keyword>
<dbReference type="CDD" id="cd00086">
    <property type="entry name" value="homeodomain"/>
    <property type="match status" value="2"/>
</dbReference>
<dbReference type="InterPro" id="IPR009057">
    <property type="entry name" value="Homeodomain-like_sf"/>
</dbReference>
<feature type="non-terminal residue" evidence="10">
    <location>
        <position position="402"/>
    </location>
</feature>
<dbReference type="Pfam" id="PF00046">
    <property type="entry name" value="Homeodomain"/>
    <property type="match status" value="2"/>
</dbReference>
<evidence type="ECO:0000259" key="9">
    <source>
        <dbReference type="PROSITE" id="PS50071"/>
    </source>
</evidence>
<feature type="region of interest" description="Disordered" evidence="8">
    <location>
        <begin position="346"/>
        <end position="402"/>
    </location>
</feature>
<dbReference type="AlphaFoldDB" id="A0AAV2RX32"/>
<keyword evidence="11" id="KW-1185">Reference proteome</keyword>
<dbReference type="GO" id="GO:0005634">
    <property type="term" value="C:nucleus"/>
    <property type="evidence" value="ECO:0007669"/>
    <property type="project" value="UniProtKB-SubCell"/>
</dbReference>
<gene>
    <name evidence="10" type="ORF">MNOR_LOCUS29114</name>
</gene>
<dbReference type="PANTHER" id="PTHR45921">
    <property type="entry name" value="IP01054P"/>
    <property type="match status" value="1"/>
</dbReference>
<evidence type="ECO:0000256" key="5">
    <source>
        <dbReference type="ARBA" id="ARBA00023242"/>
    </source>
</evidence>
<feature type="DNA-binding region" description="Homeobox" evidence="6">
    <location>
        <begin position="239"/>
        <end position="257"/>
    </location>
</feature>
<feature type="compositionally biased region" description="Low complexity" evidence="8">
    <location>
        <begin position="222"/>
        <end position="235"/>
    </location>
</feature>
<feature type="region of interest" description="Disordered" evidence="8">
    <location>
        <begin position="279"/>
        <end position="298"/>
    </location>
</feature>
<proteinExistence type="predicted"/>
<sequence>MAIASIDIHRAAVIHGVSSGQSSSSPISLVPSIPCAYVIDLPVTEELRAYPCHTRSKCGENARALYNLVIILREPAGTLSAFADTLLGEAWLGRSRGHERGYGNVSTRKARNYDLDLNPELQDSSMSYQEMNPDLQDSNRLLYTVTFDQRHLGQGTAKYGQPRIYRRPMAAKGSLAARKLLLARRASQRSFSLGLSTYTNAVHYPSTRNMLEHPVHLGSPGGSSTASARGSLSSSKMTDAQVKTWFQNRRTKWSFSMGLSTHTNAFLTVLGPFGFPRRIGHPYQSRTPPKRKKPRTSFTRVQVNELEKRFNKQKYLASSERAGLAKQLKMTDAQVKTWFQNRRTKWRRQEAEDRETERNSTNRLMMGMSPDGQLSKPLYPGPHDSTLTPLPPVQLPSNSPPI</sequence>
<dbReference type="GO" id="GO:0000981">
    <property type="term" value="F:DNA-binding transcription factor activity, RNA polymerase II-specific"/>
    <property type="evidence" value="ECO:0007669"/>
    <property type="project" value="InterPro"/>
</dbReference>
<dbReference type="PROSITE" id="PS50071">
    <property type="entry name" value="HOMEOBOX_2"/>
    <property type="match status" value="2"/>
</dbReference>
<accession>A0AAV2RX32</accession>
<feature type="compositionally biased region" description="Pro residues" evidence="8">
    <location>
        <begin position="389"/>
        <end position="402"/>
    </location>
</feature>
<dbReference type="Gene3D" id="1.10.10.60">
    <property type="entry name" value="Homeodomain-like"/>
    <property type="match status" value="2"/>
</dbReference>
<dbReference type="GO" id="GO:0000978">
    <property type="term" value="F:RNA polymerase II cis-regulatory region sequence-specific DNA binding"/>
    <property type="evidence" value="ECO:0007669"/>
    <property type="project" value="TreeGrafter"/>
</dbReference>
<feature type="domain" description="Homeobox" evidence="9">
    <location>
        <begin position="237"/>
        <end position="256"/>
    </location>
</feature>
<dbReference type="InterPro" id="IPR042247">
    <property type="entry name" value="TLX1/2/3"/>
</dbReference>
<dbReference type="PANTHER" id="PTHR45921:SF6">
    <property type="entry name" value="C15"/>
    <property type="match status" value="1"/>
</dbReference>
<reference evidence="10 11" key="1">
    <citation type="submission" date="2024-05" db="EMBL/GenBank/DDBJ databases">
        <authorList>
            <person name="Wallberg A."/>
        </authorList>
    </citation>
    <scope>NUCLEOTIDE SEQUENCE [LARGE SCALE GENOMIC DNA]</scope>
</reference>
<evidence type="ECO:0000256" key="6">
    <source>
        <dbReference type="PROSITE-ProRule" id="PRU00108"/>
    </source>
</evidence>
<evidence type="ECO:0000256" key="4">
    <source>
        <dbReference type="ARBA" id="ARBA00023155"/>
    </source>
</evidence>
<keyword evidence="4 6" id="KW-0371">Homeobox</keyword>
<feature type="region of interest" description="Disordered" evidence="8">
    <location>
        <begin position="212"/>
        <end position="235"/>
    </location>
</feature>
<evidence type="ECO:0000256" key="8">
    <source>
        <dbReference type="SAM" id="MobiDB-lite"/>
    </source>
</evidence>
<dbReference type="Proteomes" id="UP001497623">
    <property type="component" value="Unassembled WGS sequence"/>
</dbReference>
<dbReference type="SMART" id="SM00389">
    <property type="entry name" value="HOX"/>
    <property type="match status" value="2"/>
</dbReference>
<keyword evidence="3 6" id="KW-0238">DNA-binding</keyword>
<dbReference type="PROSITE" id="PS00027">
    <property type="entry name" value="HOMEOBOX_1"/>
    <property type="match status" value="1"/>
</dbReference>
<evidence type="ECO:0000256" key="7">
    <source>
        <dbReference type="RuleBase" id="RU000682"/>
    </source>
</evidence>
<keyword evidence="5 6" id="KW-0539">Nucleus</keyword>
<evidence type="ECO:0000256" key="1">
    <source>
        <dbReference type="ARBA" id="ARBA00004123"/>
    </source>
</evidence>
<dbReference type="InterPro" id="IPR017970">
    <property type="entry name" value="Homeobox_CS"/>
</dbReference>
<name>A0AAV2RX32_MEGNR</name>
<evidence type="ECO:0000256" key="2">
    <source>
        <dbReference type="ARBA" id="ARBA00022473"/>
    </source>
</evidence>
<organism evidence="10 11">
    <name type="scientific">Meganyctiphanes norvegica</name>
    <name type="common">Northern krill</name>
    <name type="synonym">Thysanopoda norvegica</name>
    <dbReference type="NCBI Taxonomy" id="48144"/>
    <lineage>
        <taxon>Eukaryota</taxon>
        <taxon>Metazoa</taxon>
        <taxon>Ecdysozoa</taxon>
        <taxon>Arthropoda</taxon>
        <taxon>Crustacea</taxon>
        <taxon>Multicrustacea</taxon>
        <taxon>Malacostraca</taxon>
        <taxon>Eumalacostraca</taxon>
        <taxon>Eucarida</taxon>
        <taxon>Euphausiacea</taxon>
        <taxon>Euphausiidae</taxon>
        <taxon>Meganyctiphanes</taxon>
    </lineage>
</organism>
<comment type="caution">
    <text evidence="10">The sequence shown here is derived from an EMBL/GenBank/DDBJ whole genome shotgun (WGS) entry which is preliminary data.</text>
</comment>
<evidence type="ECO:0000313" key="11">
    <source>
        <dbReference type="Proteomes" id="UP001497623"/>
    </source>
</evidence>
<evidence type="ECO:0000313" key="10">
    <source>
        <dbReference type="EMBL" id="CAL4142429.1"/>
    </source>
</evidence>
<dbReference type="InterPro" id="IPR001356">
    <property type="entry name" value="HD"/>
</dbReference>
<feature type="compositionally biased region" description="Basic and acidic residues" evidence="8">
    <location>
        <begin position="347"/>
        <end position="360"/>
    </location>
</feature>
<dbReference type="FunFam" id="1.10.10.60:FF:000040">
    <property type="entry name" value="T-cell leukemia homeobox protein 3"/>
    <property type="match status" value="1"/>
</dbReference>
<protein>
    <recommendedName>
        <fullName evidence="9">Homeobox domain-containing protein</fullName>
    </recommendedName>
</protein>
<feature type="domain" description="Homeobox" evidence="9">
    <location>
        <begin position="289"/>
        <end position="349"/>
    </location>
</feature>
<comment type="subcellular location">
    <subcellularLocation>
        <location evidence="1 6 7">Nucleus</location>
    </subcellularLocation>
</comment>
<dbReference type="EMBL" id="CAXKWB010033212">
    <property type="protein sequence ID" value="CAL4142429.1"/>
    <property type="molecule type" value="Genomic_DNA"/>
</dbReference>
<feature type="DNA-binding region" description="Homeobox" evidence="6">
    <location>
        <begin position="291"/>
        <end position="350"/>
    </location>
</feature>
<evidence type="ECO:0000256" key="3">
    <source>
        <dbReference type="ARBA" id="ARBA00023125"/>
    </source>
</evidence>
<dbReference type="SUPFAM" id="SSF46689">
    <property type="entry name" value="Homeodomain-like"/>
    <property type="match status" value="2"/>
</dbReference>
<dbReference type="GO" id="GO:0048513">
    <property type="term" value="P:animal organ development"/>
    <property type="evidence" value="ECO:0007669"/>
    <property type="project" value="TreeGrafter"/>
</dbReference>